<dbReference type="STRING" id="1666911.HLUCCA11_20345"/>
<name>A0A0P7ZJ16_9CYAN</name>
<dbReference type="EMBL" id="LJZR01000044">
    <property type="protein sequence ID" value="KPQ32861.1"/>
    <property type="molecule type" value="Genomic_DNA"/>
</dbReference>
<dbReference type="Proteomes" id="UP000050465">
    <property type="component" value="Unassembled WGS sequence"/>
</dbReference>
<evidence type="ECO:0000313" key="2">
    <source>
        <dbReference type="Proteomes" id="UP000050465"/>
    </source>
</evidence>
<dbReference type="AlphaFoldDB" id="A0A0P7ZJ16"/>
<sequence length="950" mass="104751">MIKSKRKLPGLSDLPFEDHCDLLAISRFNLQGSNVGAYLLETKQLGVSHYSFVFGFHFPGIHTLLESGMANRFLQRLDVGLRKMQPNQKLRVHFSSFAQDLAAQQELSALLKRHCSTESQFFIEANRKHIRDLTVRGRRQEKKIVLFATYAVGSFGSDARGLLEKGVGLLANAAAKFGGKVDGRQQAFYQKLLAEGYRSGFRPWLSRLSGMGMRPEPMSAEDLWLNLANRFGHSPPAQVPHCLTLSDKSGHLEIEEEINSPLEPLSVAIRGENGKAGHPQGGREFAIVKNKLIAALALEEKPSAWLSAEHQLFSVWNVIADIPDCEFICEISPGDRRRAYHLLNRTGKAGIKSLQSAAGKNLNTKASANIVEATSAQHRINAGVSPVFFSAISLIHRDTQEELAKACEDLSSNFIQGHFVRDKSIALDIWRRSLPVVEAHLLPDGRRMQYLSDEVAGIMPLVCPYAADAQGLEFITRRGQRPVHVDIYARTIGVLIFGETRSAKSIVMADMAVKGISRGMNVIVIDATREDGASTYTQLVKFYGKEGAYFDVGSQANNLFQPPDFSHRTDLSPAVIAQRIESYQEFLVKALTVMVMGEETGALTKRVRTLLIQSIMPFFADEAIKARYREAFSAGLRSSAWENMPTLSDFVEFFTSVDFKISGESVLIGEARETILLELRGWLSSRIGRAINSPSTLDFDASRFTVFALSNISDDTEAAVLALSAQSLALRKALQLRDCLVAIEEAPILLKYKGLAEIVGEFCSNGQKTGIKPVIISQTVEAITDSVISSQITNNLKVRLIGCITQSSINSFSQLLGYSPEALAANAEKSFYVDPQEMRSSWLVDIDSTLIECHHYPSPELLTIVANNPAERAFRDPILAQHANKYVGVVKACEAYVPALQSGHFTRDSQTSLAQAAEITPEITPEITHNPTHNPTAIDNVVELRHAHAS</sequence>
<proteinExistence type="predicted"/>
<dbReference type="SUPFAM" id="SSF52540">
    <property type="entry name" value="P-loop containing nucleoside triphosphate hydrolases"/>
    <property type="match status" value="1"/>
</dbReference>
<accession>A0A0P7ZJ16</accession>
<gene>
    <name evidence="1" type="ORF">HLUCCA11_20345</name>
</gene>
<organism evidence="1 2">
    <name type="scientific">Phormidesmis priestleyi Ana</name>
    <dbReference type="NCBI Taxonomy" id="1666911"/>
    <lineage>
        <taxon>Bacteria</taxon>
        <taxon>Bacillati</taxon>
        <taxon>Cyanobacteriota</taxon>
        <taxon>Cyanophyceae</taxon>
        <taxon>Leptolyngbyales</taxon>
        <taxon>Leptolyngbyaceae</taxon>
        <taxon>Phormidesmis</taxon>
    </lineage>
</organism>
<dbReference type="InterPro" id="IPR027417">
    <property type="entry name" value="P-loop_NTPase"/>
</dbReference>
<evidence type="ECO:0000313" key="1">
    <source>
        <dbReference type="EMBL" id="KPQ32861.1"/>
    </source>
</evidence>
<reference evidence="1 2" key="1">
    <citation type="submission" date="2015-09" db="EMBL/GenBank/DDBJ databases">
        <title>Identification and resolution of microdiversity through metagenomic sequencing of parallel consortia.</title>
        <authorList>
            <person name="Nelson W.C."/>
            <person name="Romine M.F."/>
            <person name="Lindemann S.R."/>
        </authorList>
    </citation>
    <scope>NUCLEOTIDE SEQUENCE [LARGE SCALE GENOMIC DNA]</scope>
    <source>
        <strain evidence="1">Ana</strain>
    </source>
</reference>
<comment type="caution">
    <text evidence="1">The sequence shown here is derived from an EMBL/GenBank/DDBJ whole genome shotgun (WGS) entry which is preliminary data.</text>
</comment>
<dbReference type="Gene3D" id="3.40.50.300">
    <property type="entry name" value="P-loop containing nucleotide triphosphate hydrolases"/>
    <property type="match status" value="1"/>
</dbReference>
<protein>
    <submittedName>
        <fullName evidence="1">AAA-like domain</fullName>
    </submittedName>
</protein>